<feature type="transmembrane region" description="Helical" evidence="1">
    <location>
        <begin position="123"/>
        <end position="145"/>
    </location>
</feature>
<protein>
    <submittedName>
        <fullName evidence="2">Protein translocase subunit SecY</fullName>
    </submittedName>
</protein>
<keyword evidence="1" id="KW-0812">Transmembrane</keyword>
<organism evidence="2">
    <name type="scientific">bioreactor metagenome</name>
    <dbReference type="NCBI Taxonomy" id="1076179"/>
    <lineage>
        <taxon>unclassified sequences</taxon>
        <taxon>metagenomes</taxon>
        <taxon>ecological metagenomes</taxon>
    </lineage>
</organism>
<feature type="transmembrane region" description="Helical" evidence="1">
    <location>
        <begin position="151"/>
        <end position="171"/>
    </location>
</feature>
<keyword evidence="1" id="KW-0472">Membrane</keyword>
<dbReference type="InterPro" id="IPR002208">
    <property type="entry name" value="SecY/SEC61-alpha"/>
</dbReference>
<dbReference type="AlphaFoldDB" id="A0A645HWS3"/>
<dbReference type="SUPFAM" id="SSF103491">
    <property type="entry name" value="Preprotein translocase SecY subunit"/>
    <property type="match status" value="1"/>
</dbReference>
<dbReference type="Pfam" id="PF00344">
    <property type="entry name" value="SecY"/>
    <property type="match status" value="1"/>
</dbReference>
<keyword evidence="1" id="KW-1133">Transmembrane helix</keyword>
<dbReference type="GO" id="GO:0015031">
    <property type="term" value="P:protein transport"/>
    <property type="evidence" value="ECO:0007669"/>
    <property type="project" value="InterPro"/>
</dbReference>
<accession>A0A645HWS3</accession>
<name>A0A645HWS3_9ZZZZ</name>
<proteinExistence type="predicted"/>
<dbReference type="Gene3D" id="1.10.3370.10">
    <property type="entry name" value="SecY subunit domain"/>
    <property type="match status" value="1"/>
</dbReference>
<reference evidence="2" key="1">
    <citation type="submission" date="2019-08" db="EMBL/GenBank/DDBJ databases">
        <authorList>
            <person name="Kucharzyk K."/>
            <person name="Murdoch R.W."/>
            <person name="Higgins S."/>
            <person name="Loffler F."/>
        </authorList>
    </citation>
    <scope>NUCLEOTIDE SEQUENCE</scope>
</reference>
<sequence>MQYAKRVVGRKMYGGQATHIPIKVNMSGVMPVIFASSLISIPGTIKSIFNITGTGFWSTFLGWFNYNGVAYALIYAMLILAFNYFYVAIQYNPVEIANNLRKNNGAIPGIRPGKPTTDFIVKVLGKITFIGAIFLMIVALLPIVVGNLTGIPVQLGGTSLLIVVGVALDTARQLESFMLMRHHKGFLE</sequence>
<dbReference type="PRINTS" id="PR00303">
    <property type="entry name" value="SECYTRNLCASE"/>
</dbReference>
<gene>
    <name evidence="2" type="primary">secY_49</name>
    <name evidence="2" type="ORF">SDC9_187313</name>
</gene>
<dbReference type="GO" id="GO:0016020">
    <property type="term" value="C:membrane"/>
    <property type="evidence" value="ECO:0007669"/>
    <property type="project" value="InterPro"/>
</dbReference>
<evidence type="ECO:0000256" key="1">
    <source>
        <dbReference type="SAM" id="Phobius"/>
    </source>
</evidence>
<evidence type="ECO:0000313" key="2">
    <source>
        <dbReference type="EMBL" id="MPN39783.1"/>
    </source>
</evidence>
<dbReference type="EMBL" id="VSSQ01095808">
    <property type="protein sequence ID" value="MPN39783.1"/>
    <property type="molecule type" value="Genomic_DNA"/>
</dbReference>
<dbReference type="InterPro" id="IPR023201">
    <property type="entry name" value="SecY_dom_sf"/>
</dbReference>
<feature type="transmembrane region" description="Helical" evidence="1">
    <location>
        <begin position="29"/>
        <end position="49"/>
    </location>
</feature>
<comment type="caution">
    <text evidence="2">The sequence shown here is derived from an EMBL/GenBank/DDBJ whole genome shotgun (WGS) entry which is preliminary data.</text>
</comment>
<dbReference type="PANTHER" id="PTHR10906">
    <property type="entry name" value="SECY/SEC61-ALPHA FAMILY MEMBER"/>
    <property type="match status" value="1"/>
</dbReference>
<feature type="transmembrane region" description="Helical" evidence="1">
    <location>
        <begin position="69"/>
        <end position="89"/>
    </location>
</feature>